<dbReference type="InterPro" id="IPR016193">
    <property type="entry name" value="Cytidine_deaminase-like"/>
</dbReference>
<keyword evidence="6 8" id="KW-0862">Zinc</keyword>
<evidence type="ECO:0000256" key="5">
    <source>
        <dbReference type="ARBA" id="ARBA00022801"/>
    </source>
</evidence>
<dbReference type="EMBL" id="NDXW01000001">
    <property type="protein sequence ID" value="RDH43031.1"/>
    <property type="molecule type" value="Genomic_DNA"/>
</dbReference>
<comment type="function">
    <text evidence="8">Catalyzes the deamination of adenosine to inosine at the wobble position 34 of tRNA(Arg2).</text>
</comment>
<evidence type="ECO:0000256" key="3">
    <source>
        <dbReference type="ARBA" id="ARBA00022694"/>
    </source>
</evidence>
<dbReference type="HAMAP" id="MF_00972">
    <property type="entry name" value="tRNA_aden_deaminase"/>
    <property type="match status" value="1"/>
</dbReference>
<dbReference type="GO" id="GO:0002100">
    <property type="term" value="P:tRNA wobble adenosine to inosine editing"/>
    <property type="evidence" value="ECO:0007669"/>
    <property type="project" value="UniProtKB-UniRule"/>
</dbReference>
<keyword evidence="5 8" id="KW-0378">Hydrolase</keyword>
<dbReference type="CDD" id="cd01285">
    <property type="entry name" value="nucleoside_deaminase"/>
    <property type="match status" value="1"/>
</dbReference>
<feature type="active site" description="Proton donor" evidence="8">
    <location>
        <position position="76"/>
    </location>
</feature>
<evidence type="ECO:0000256" key="4">
    <source>
        <dbReference type="ARBA" id="ARBA00022723"/>
    </source>
</evidence>
<proteinExistence type="inferred from homology"/>
<dbReference type="EC" id="3.5.4.33" evidence="8"/>
<comment type="subunit">
    <text evidence="2 8">Homodimer.</text>
</comment>
<dbReference type="InterPro" id="IPR016192">
    <property type="entry name" value="APOBEC/CMP_deaminase_Zn-bd"/>
</dbReference>
<keyword evidence="11" id="KW-1185">Reference proteome</keyword>
<comment type="catalytic activity">
    <reaction evidence="7 8">
        <text>adenosine(34) in tRNA + H2O + H(+) = inosine(34) in tRNA + NH4(+)</text>
        <dbReference type="Rhea" id="RHEA:43168"/>
        <dbReference type="Rhea" id="RHEA-COMP:10373"/>
        <dbReference type="Rhea" id="RHEA-COMP:10374"/>
        <dbReference type="ChEBI" id="CHEBI:15377"/>
        <dbReference type="ChEBI" id="CHEBI:15378"/>
        <dbReference type="ChEBI" id="CHEBI:28938"/>
        <dbReference type="ChEBI" id="CHEBI:74411"/>
        <dbReference type="ChEBI" id="CHEBI:82852"/>
        <dbReference type="EC" id="3.5.4.33"/>
    </reaction>
</comment>
<comment type="cofactor">
    <cofactor evidence="8">
        <name>Zn(2+)</name>
        <dbReference type="ChEBI" id="CHEBI:29105"/>
    </cofactor>
    <text evidence="8">Binds 1 zinc ion per subunit.</text>
</comment>
<dbReference type="GO" id="GO:0052717">
    <property type="term" value="F:tRNA-specific adenosine-34 deaminase activity"/>
    <property type="evidence" value="ECO:0007669"/>
    <property type="project" value="UniProtKB-UniRule"/>
</dbReference>
<sequence>MPQVPSTHNVLSSCQQHASGQTVVDRFWMQFALQQARLAAQQGEVPVGAVLVKHGRLLSVGFNQPISQCNPTAHAEIMALQQGAAVLQNYRLLHCTLYVTLEPCTMCAGALVHSRIQRLVYGASEPKSGAIKSKNQLLQADYMNHQVEVTGGVLADESSALLQTFFQWRRSARKQLKQNNKHTSDKA</sequence>
<evidence type="ECO:0000313" key="11">
    <source>
        <dbReference type="Proteomes" id="UP000257039"/>
    </source>
</evidence>
<accession>A0A4V1INA3</accession>
<gene>
    <name evidence="8" type="primary">tadA</name>
    <name evidence="10" type="ORF">B9G39_05960</name>
</gene>
<dbReference type="Proteomes" id="UP000257039">
    <property type="component" value="Unassembled WGS sequence"/>
</dbReference>
<dbReference type="RefSeq" id="WP_094786433.1">
    <property type="nucleotide sequence ID" value="NZ_NDXW01000001.1"/>
</dbReference>
<dbReference type="InterPro" id="IPR028883">
    <property type="entry name" value="tRNA_aden_deaminase"/>
</dbReference>
<dbReference type="GO" id="GO:0008270">
    <property type="term" value="F:zinc ion binding"/>
    <property type="evidence" value="ECO:0007669"/>
    <property type="project" value="UniProtKB-UniRule"/>
</dbReference>
<feature type="binding site" evidence="8">
    <location>
        <position position="104"/>
    </location>
    <ligand>
        <name>Zn(2+)</name>
        <dbReference type="ChEBI" id="CHEBI:29105"/>
        <note>catalytic</note>
    </ligand>
</feature>
<dbReference type="PANTHER" id="PTHR11079:SF202">
    <property type="entry name" value="TRNA-SPECIFIC ADENOSINE DEAMINASE"/>
    <property type="match status" value="1"/>
</dbReference>
<dbReference type="InterPro" id="IPR002125">
    <property type="entry name" value="CMP_dCMP_dom"/>
</dbReference>
<dbReference type="FunFam" id="3.40.140.10:FF:000005">
    <property type="entry name" value="tRNA-specific adenosine deaminase"/>
    <property type="match status" value="1"/>
</dbReference>
<evidence type="ECO:0000313" key="10">
    <source>
        <dbReference type="EMBL" id="RDH43031.1"/>
    </source>
</evidence>
<comment type="caution">
    <text evidence="10">The sequence shown here is derived from an EMBL/GenBank/DDBJ whole genome shotgun (WGS) entry which is preliminary data.</text>
</comment>
<comment type="similarity">
    <text evidence="1">Belongs to the cytidine and deoxycytidylate deaminase family. ADAT2 subfamily.</text>
</comment>
<feature type="binding site" evidence="8">
    <location>
        <position position="107"/>
    </location>
    <ligand>
        <name>Zn(2+)</name>
        <dbReference type="ChEBI" id="CHEBI:29105"/>
        <note>catalytic</note>
    </ligand>
</feature>
<dbReference type="PROSITE" id="PS51747">
    <property type="entry name" value="CYT_DCMP_DEAMINASES_2"/>
    <property type="match status" value="1"/>
</dbReference>
<dbReference type="NCBIfam" id="NF008113">
    <property type="entry name" value="PRK10860.1"/>
    <property type="match status" value="1"/>
</dbReference>
<dbReference type="AlphaFoldDB" id="A0A4V1INA3"/>
<protein>
    <recommendedName>
        <fullName evidence="8">tRNA-specific adenosine deaminase</fullName>
        <ecNumber evidence="8">3.5.4.33</ecNumber>
    </recommendedName>
</protein>
<evidence type="ECO:0000256" key="7">
    <source>
        <dbReference type="ARBA" id="ARBA00048045"/>
    </source>
</evidence>
<keyword evidence="3 8" id="KW-0819">tRNA processing</keyword>
<organism evidence="10 11">
    <name type="scientific">Zooshikella ganghwensis</name>
    <dbReference type="NCBI Taxonomy" id="202772"/>
    <lineage>
        <taxon>Bacteria</taxon>
        <taxon>Pseudomonadati</taxon>
        <taxon>Pseudomonadota</taxon>
        <taxon>Gammaproteobacteria</taxon>
        <taxon>Oceanospirillales</taxon>
        <taxon>Zooshikellaceae</taxon>
        <taxon>Zooshikella</taxon>
    </lineage>
</organism>
<feature type="binding site" evidence="8">
    <location>
        <position position="74"/>
    </location>
    <ligand>
        <name>Zn(2+)</name>
        <dbReference type="ChEBI" id="CHEBI:29105"/>
        <note>catalytic</note>
    </ligand>
</feature>
<keyword evidence="4 8" id="KW-0479">Metal-binding</keyword>
<dbReference type="Gene3D" id="3.40.140.10">
    <property type="entry name" value="Cytidine Deaminase, domain 2"/>
    <property type="match status" value="1"/>
</dbReference>
<dbReference type="Pfam" id="PF14437">
    <property type="entry name" value="MafB19-deam"/>
    <property type="match status" value="1"/>
</dbReference>
<dbReference type="InterPro" id="IPR058535">
    <property type="entry name" value="MafB19-deam"/>
</dbReference>
<dbReference type="SUPFAM" id="SSF53927">
    <property type="entry name" value="Cytidine deaminase-like"/>
    <property type="match status" value="1"/>
</dbReference>
<evidence type="ECO:0000256" key="8">
    <source>
        <dbReference type="HAMAP-Rule" id="MF_00972"/>
    </source>
</evidence>
<evidence type="ECO:0000259" key="9">
    <source>
        <dbReference type="PROSITE" id="PS51747"/>
    </source>
</evidence>
<evidence type="ECO:0000256" key="1">
    <source>
        <dbReference type="ARBA" id="ARBA00010669"/>
    </source>
</evidence>
<dbReference type="PANTHER" id="PTHR11079">
    <property type="entry name" value="CYTOSINE DEAMINASE FAMILY MEMBER"/>
    <property type="match status" value="1"/>
</dbReference>
<evidence type="ECO:0000256" key="6">
    <source>
        <dbReference type="ARBA" id="ARBA00022833"/>
    </source>
</evidence>
<dbReference type="PROSITE" id="PS00903">
    <property type="entry name" value="CYT_DCMP_DEAMINASES_1"/>
    <property type="match status" value="1"/>
</dbReference>
<evidence type="ECO:0000256" key="2">
    <source>
        <dbReference type="ARBA" id="ARBA00011738"/>
    </source>
</evidence>
<reference evidence="10 11" key="1">
    <citation type="submission" date="2017-04" db="EMBL/GenBank/DDBJ databases">
        <title>Draft genome sequence of Zooshikella ganghwensis VG4 isolated from Red Sea sediments.</title>
        <authorList>
            <person name="Rehman Z."/>
            <person name="Alam I."/>
            <person name="Kamau A."/>
            <person name="Bajic V."/>
            <person name="Leiknes T."/>
        </authorList>
    </citation>
    <scope>NUCLEOTIDE SEQUENCE [LARGE SCALE GENOMIC DNA]</scope>
    <source>
        <strain evidence="10 11">VG4</strain>
    </source>
</reference>
<name>A0A4V1INA3_9GAMM</name>
<feature type="domain" description="CMP/dCMP-type deaminase" evidence="9">
    <location>
        <begin position="23"/>
        <end position="133"/>
    </location>
</feature>